<protein>
    <submittedName>
        <fullName evidence="2">Adenylyl-sulfate reductase</fullName>
    </submittedName>
</protein>
<dbReference type="AlphaFoldDB" id="A0A3E3JY04"/>
<dbReference type="InterPro" id="IPR002500">
    <property type="entry name" value="PAPS_reduct_dom"/>
</dbReference>
<evidence type="ECO:0000313" key="2">
    <source>
        <dbReference type="EMBL" id="RGE84283.1"/>
    </source>
</evidence>
<dbReference type="GO" id="GO:0003824">
    <property type="term" value="F:catalytic activity"/>
    <property type="evidence" value="ECO:0007669"/>
    <property type="project" value="InterPro"/>
</dbReference>
<sequence length="295" mass="34722">MDKEKKSIERIKMASEMSLHHYGKPLVCTYSGGKDSDVMLELFKRSGIPFEVHNSHTTADTPQTVNHIRETFRLLELGGITCEIQMPTYKGERTSMWKLIPEKLMPPTQLVRYCCQILKENGVRNRYIATGVRWEESVKRKTRGEFEKIGKTRNDAEKFSTVMLLEDNISKRRMTELCMQKNSMVVNPIIDWTYTDIWEYIHSEKIKVCDLYNCGYDRVGCVGCPMAGKKRYREFADFPKYKKLYLHAFDRMLKERDRRGKESNWKNAEEVFDWWMGNDDIPGQMFLDEICGDEN</sequence>
<dbReference type="RefSeq" id="WP_117493938.1">
    <property type="nucleotide sequence ID" value="NZ_CALBAT010000001.1"/>
</dbReference>
<gene>
    <name evidence="2" type="ORF">DW016_15775</name>
</gene>
<name>A0A3E3JY04_9FIRM</name>
<proteinExistence type="predicted"/>
<dbReference type="PANTHER" id="PTHR43196:SF2">
    <property type="entry name" value="PHOSPHOADENOSINE PHOSPHOSULFATE REDUCTASE"/>
    <property type="match status" value="1"/>
</dbReference>
<organism evidence="2 3">
    <name type="scientific">Sellimonas intestinalis</name>
    <dbReference type="NCBI Taxonomy" id="1653434"/>
    <lineage>
        <taxon>Bacteria</taxon>
        <taxon>Bacillati</taxon>
        <taxon>Bacillota</taxon>
        <taxon>Clostridia</taxon>
        <taxon>Lachnospirales</taxon>
        <taxon>Lachnospiraceae</taxon>
        <taxon>Sellimonas</taxon>
    </lineage>
</organism>
<dbReference type="Proteomes" id="UP000261080">
    <property type="component" value="Unassembled WGS sequence"/>
</dbReference>
<dbReference type="Gene3D" id="3.40.50.620">
    <property type="entry name" value="HUPs"/>
    <property type="match status" value="1"/>
</dbReference>
<dbReference type="OrthoDB" id="9772604at2"/>
<dbReference type="Pfam" id="PF01507">
    <property type="entry name" value="PAPS_reduct"/>
    <property type="match status" value="1"/>
</dbReference>
<evidence type="ECO:0000313" key="3">
    <source>
        <dbReference type="Proteomes" id="UP000261080"/>
    </source>
</evidence>
<dbReference type="InterPro" id="IPR050128">
    <property type="entry name" value="Sulfate_adenylyltrnsfr_sub2"/>
</dbReference>
<dbReference type="InterPro" id="IPR014729">
    <property type="entry name" value="Rossmann-like_a/b/a_fold"/>
</dbReference>
<dbReference type="SUPFAM" id="SSF52402">
    <property type="entry name" value="Adenine nucleotide alpha hydrolases-like"/>
    <property type="match status" value="1"/>
</dbReference>
<reference evidence="2 3" key="1">
    <citation type="submission" date="2018-08" db="EMBL/GenBank/DDBJ databases">
        <title>A genome reference for cultivated species of the human gut microbiota.</title>
        <authorList>
            <person name="Zou Y."/>
            <person name="Xue W."/>
            <person name="Luo G."/>
        </authorList>
    </citation>
    <scope>NUCLEOTIDE SEQUENCE [LARGE SCALE GENOMIC DNA]</scope>
    <source>
        <strain evidence="2 3">AF37-2AT</strain>
    </source>
</reference>
<keyword evidence="3" id="KW-1185">Reference proteome</keyword>
<comment type="caution">
    <text evidence="2">The sequence shown here is derived from an EMBL/GenBank/DDBJ whole genome shotgun (WGS) entry which is preliminary data.</text>
</comment>
<feature type="domain" description="Phosphoadenosine phosphosulphate reductase" evidence="1">
    <location>
        <begin position="26"/>
        <end position="226"/>
    </location>
</feature>
<evidence type="ECO:0000259" key="1">
    <source>
        <dbReference type="Pfam" id="PF01507"/>
    </source>
</evidence>
<dbReference type="PANTHER" id="PTHR43196">
    <property type="entry name" value="SULFATE ADENYLYLTRANSFERASE SUBUNIT 2"/>
    <property type="match status" value="1"/>
</dbReference>
<accession>A0A3E3JY04</accession>
<dbReference type="EMBL" id="QVLX01000020">
    <property type="protein sequence ID" value="RGE84283.1"/>
    <property type="molecule type" value="Genomic_DNA"/>
</dbReference>